<evidence type="ECO:0000313" key="1">
    <source>
        <dbReference type="EMBL" id="URE18621.1"/>
    </source>
</evidence>
<reference evidence="1" key="1">
    <citation type="submission" date="2022-05" db="EMBL/GenBank/DDBJ databases">
        <title>The Musa troglodytarum L. genome provides insights into the mechanism of non-climacteric behaviour and enrichment of carotenoids.</title>
        <authorList>
            <person name="Wang J."/>
        </authorList>
    </citation>
    <scope>NUCLEOTIDE SEQUENCE</scope>
    <source>
        <tissue evidence="1">Leaf</tissue>
    </source>
</reference>
<proteinExistence type="predicted"/>
<dbReference type="OrthoDB" id="686641at2759"/>
<keyword evidence="2" id="KW-1185">Reference proteome</keyword>
<accession>A0A9E7KIH0</accession>
<gene>
    <name evidence="1" type="ORF">MUK42_07582</name>
</gene>
<dbReference type="Proteomes" id="UP001055439">
    <property type="component" value="Chromosome 7"/>
</dbReference>
<organism evidence="1 2">
    <name type="scientific">Musa troglodytarum</name>
    <name type="common">fe'i banana</name>
    <dbReference type="NCBI Taxonomy" id="320322"/>
    <lineage>
        <taxon>Eukaryota</taxon>
        <taxon>Viridiplantae</taxon>
        <taxon>Streptophyta</taxon>
        <taxon>Embryophyta</taxon>
        <taxon>Tracheophyta</taxon>
        <taxon>Spermatophyta</taxon>
        <taxon>Magnoliopsida</taxon>
        <taxon>Liliopsida</taxon>
        <taxon>Zingiberales</taxon>
        <taxon>Musaceae</taxon>
        <taxon>Musa</taxon>
    </lineage>
</organism>
<dbReference type="AlphaFoldDB" id="A0A9E7KIH0"/>
<dbReference type="EMBL" id="CP097509">
    <property type="protein sequence ID" value="URE18621.1"/>
    <property type="molecule type" value="Genomic_DNA"/>
</dbReference>
<name>A0A9E7KIH0_9LILI</name>
<sequence>MLFFWNNTAYHDDHHQFRGDKYNSSLPFFVTWDKILGTHIPYTLLKTAGGGLQARPAKD</sequence>
<protein>
    <submittedName>
        <fullName evidence="1">Fatty acid hydroxylase superfamily</fullName>
    </submittedName>
</protein>
<evidence type="ECO:0000313" key="2">
    <source>
        <dbReference type="Proteomes" id="UP001055439"/>
    </source>
</evidence>